<feature type="domain" description="HTH luxR-type" evidence="4">
    <location>
        <begin position="276"/>
        <end position="339"/>
    </location>
</feature>
<evidence type="ECO:0000313" key="5">
    <source>
        <dbReference type="EMBL" id="MDI6104603.1"/>
    </source>
</evidence>
<comment type="caution">
    <text evidence="5">The sequence shown here is derived from an EMBL/GenBank/DDBJ whole genome shotgun (WGS) entry which is preliminary data.</text>
</comment>
<dbReference type="SUPFAM" id="SSF46894">
    <property type="entry name" value="C-terminal effector domain of the bipartite response regulators"/>
    <property type="match status" value="1"/>
</dbReference>
<evidence type="ECO:0000256" key="2">
    <source>
        <dbReference type="ARBA" id="ARBA00023125"/>
    </source>
</evidence>
<accession>A0ABT6WXY6</accession>
<proteinExistence type="predicted"/>
<sequence>MAVPESVARDVSEAAAQARTPAEFGVELSRQVGRLVPHDGYQLRGLDPGTGVGCLVVSGNGYRAAAGRRLEINEFTGRDLHPLAVLIGGERRVGVLGTGALEERRSERLHDIMAEDGFGSELRVALVHAGVAWGALTLLRGSDCRPFSAAEAGHAQWLSAPLAVALKRFVAGRRPRPLGGHPTPGVVLVEADDTVRTSAATGRAWLGRLLPPTAVADDDALHSNLWNIVYAARRNGGEALTRIPTGGGWLAMHAQPLDGTVVVTIQPAAADVLLPALAAWYDITPSERAVLHQVRLGLPTKQIATRLRLSAHTVNDHLKSIYRKTGVAGRDELLAGLTG</sequence>
<dbReference type="Proteomes" id="UP001241758">
    <property type="component" value="Unassembled WGS sequence"/>
</dbReference>
<reference evidence="5 6" key="1">
    <citation type="submission" date="2023-05" db="EMBL/GenBank/DDBJ databases">
        <title>Actinoplanes sp. NEAU-A12 genome sequencing.</title>
        <authorList>
            <person name="Wang Z.-S."/>
        </authorList>
    </citation>
    <scope>NUCLEOTIDE SEQUENCE [LARGE SCALE GENOMIC DNA]</scope>
    <source>
        <strain evidence="5 6">NEAU-A12</strain>
    </source>
</reference>
<dbReference type="PROSITE" id="PS50043">
    <property type="entry name" value="HTH_LUXR_2"/>
    <property type="match status" value="1"/>
</dbReference>
<keyword evidence="1" id="KW-0805">Transcription regulation</keyword>
<dbReference type="PANTHER" id="PTHR44688:SF16">
    <property type="entry name" value="DNA-BINDING TRANSCRIPTIONAL ACTIVATOR DEVR_DOSR"/>
    <property type="match status" value="1"/>
</dbReference>
<dbReference type="Gene3D" id="3.30.450.40">
    <property type="match status" value="1"/>
</dbReference>
<keyword evidence="2" id="KW-0238">DNA-binding</keyword>
<dbReference type="InterPro" id="IPR036388">
    <property type="entry name" value="WH-like_DNA-bd_sf"/>
</dbReference>
<dbReference type="Pfam" id="PF00196">
    <property type="entry name" value="GerE"/>
    <property type="match status" value="1"/>
</dbReference>
<evidence type="ECO:0000313" key="6">
    <source>
        <dbReference type="Proteomes" id="UP001241758"/>
    </source>
</evidence>
<keyword evidence="3" id="KW-0804">Transcription</keyword>
<organism evidence="5 6">
    <name type="scientific">Actinoplanes sandaracinus</name>
    <dbReference type="NCBI Taxonomy" id="3045177"/>
    <lineage>
        <taxon>Bacteria</taxon>
        <taxon>Bacillati</taxon>
        <taxon>Actinomycetota</taxon>
        <taxon>Actinomycetes</taxon>
        <taxon>Micromonosporales</taxon>
        <taxon>Micromonosporaceae</taxon>
        <taxon>Actinoplanes</taxon>
    </lineage>
</organism>
<dbReference type="Gene3D" id="1.10.10.10">
    <property type="entry name" value="Winged helix-like DNA-binding domain superfamily/Winged helix DNA-binding domain"/>
    <property type="match status" value="1"/>
</dbReference>
<gene>
    <name evidence="5" type="ORF">QLQ12_39035</name>
</gene>
<keyword evidence="6" id="KW-1185">Reference proteome</keyword>
<dbReference type="SMART" id="SM00421">
    <property type="entry name" value="HTH_LUXR"/>
    <property type="match status" value="1"/>
</dbReference>
<evidence type="ECO:0000256" key="1">
    <source>
        <dbReference type="ARBA" id="ARBA00023015"/>
    </source>
</evidence>
<dbReference type="PRINTS" id="PR00038">
    <property type="entry name" value="HTHLUXR"/>
</dbReference>
<dbReference type="SUPFAM" id="SSF55781">
    <property type="entry name" value="GAF domain-like"/>
    <property type="match status" value="1"/>
</dbReference>
<dbReference type="RefSeq" id="WP_282765998.1">
    <property type="nucleotide sequence ID" value="NZ_JASCTH010000035.1"/>
</dbReference>
<evidence type="ECO:0000259" key="4">
    <source>
        <dbReference type="PROSITE" id="PS50043"/>
    </source>
</evidence>
<dbReference type="CDD" id="cd06170">
    <property type="entry name" value="LuxR_C_like"/>
    <property type="match status" value="1"/>
</dbReference>
<dbReference type="InterPro" id="IPR016032">
    <property type="entry name" value="Sig_transdc_resp-reg_C-effctor"/>
</dbReference>
<dbReference type="PANTHER" id="PTHR44688">
    <property type="entry name" value="DNA-BINDING TRANSCRIPTIONAL ACTIVATOR DEVR_DOSR"/>
    <property type="match status" value="1"/>
</dbReference>
<evidence type="ECO:0000256" key="3">
    <source>
        <dbReference type="ARBA" id="ARBA00023163"/>
    </source>
</evidence>
<protein>
    <submittedName>
        <fullName evidence="5">Helix-turn-helix transcriptional regulator</fullName>
    </submittedName>
</protein>
<dbReference type="PROSITE" id="PS00622">
    <property type="entry name" value="HTH_LUXR_1"/>
    <property type="match status" value="1"/>
</dbReference>
<name>A0ABT6WXY6_9ACTN</name>
<dbReference type="EMBL" id="JASCTH010000035">
    <property type="protein sequence ID" value="MDI6104603.1"/>
    <property type="molecule type" value="Genomic_DNA"/>
</dbReference>
<dbReference type="InterPro" id="IPR000792">
    <property type="entry name" value="Tscrpt_reg_LuxR_C"/>
</dbReference>
<dbReference type="InterPro" id="IPR029016">
    <property type="entry name" value="GAF-like_dom_sf"/>
</dbReference>